<dbReference type="PANTHER" id="PTHR30238:SF0">
    <property type="entry name" value="THYLAKOID MEMBRANE PROTEIN TERC, CHLOROPLASTIC"/>
    <property type="match status" value="1"/>
</dbReference>
<dbReference type="OrthoDB" id="9783692at2"/>
<evidence type="ECO:0000256" key="2">
    <source>
        <dbReference type="ARBA" id="ARBA00007511"/>
    </source>
</evidence>
<dbReference type="EMBL" id="BHXQ01000007">
    <property type="protein sequence ID" value="GCC53383.1"/>
    <property type="molecule type" value="Genomic_DNA"/>
</dbReference>
<dbReference type="NCBIfam" id="TIGR03718">
    <property type="entry name" value="R_switched_Alx"/>
    <property type="match status" value="1"/>
</dbReference>
<feature type="transmembrane region" description="Helical" evidence="6">
    <location>
        <begin position="37"/>
        <end position="57"/>
    </location>
</feature>
<evidence type="ECO:0000313" key="8">
    <source>
        <dbReference type="Proteomes" id="UP000288227"/>
    </source>
</evidence>
<evidence type="ECO:0008006" key="9">
    <source>
        <dbReference type="Google" id="ProtNLM"/>
    </source>
</evidence>
<name>A0A401UER1_9BACT</name>
<feature type="transmembrane region" description="Helical" evidence="6">
    <location>
        <begin position="6"/>
        <end position="25"/>
    </location>
</feature>
<evidence type="ECO:0000256" key="5">
    <source>
        <dbReference type="ARBA" id="ARBA00023136"/>
    </source>
</evidence>
<dbReference type="InterPro" id="IPR022369">
    <property type="entry name" value="Integral_membrane_TerC_rswitch"/>
</dbReference>
<dbReference type="PANTHER" id="PTHR30238">
    <property type="entry name" value="MEMBRANE BOUND PREDICTED REDOX MODULATOR"/>
    <property type="match status" value="1"/>
</dbReference>
<evidence type="ECO:0000256" key="4">
    <source>
        <dbReference type="ARBA" id="ARBA00022989"/>
    </source>
</evidence>
<evidence type="ECO:0000256" key="1">
    <source>
        <dbReference type="ARBA" id="ARBA00004141"/>
    </source>
</evidence>
<feature type="transmembrane region" description="Helical" evidence="6">
    <location>
        <begin position="128"/>
        <end position="148"/>
    </location>
</feature>
<organism evidence="7 8">
    <name type="scientific">Chryseotalea sanaruensis</name>
    <dbReference type="NCBI Taxonomy" id="2482724"/>
    <lineage>
        <taxon>Bacteria</taxon>
        <taxon>Pseudomonadati</taxon>
        <taxon>Bacteroidota</taxon>
        <taxon>Cytophagia</taxon>
        <taxon>Cytophagales</taxon>
        <taxon>Chryseotaleaceae</taxon>
        <taxon>Chryseotalea</taxon>
    </lineage>
</organism>
<feature type="transmembrane region" description="Helical" evidence="6">
    <location>
        <begin position="77"/>
        <end position="95"/>
    </location>
</feature>
<keyword evidence="5 6" id="KW-0472">Membrane</keyword>
<comment type="similarity">
    <text evidence="2">Belongs to the TerC family.</text>
</comment>
<feature type="transmembrane region" description="Helical" evidence="6">
    <location>
        <begin position="187"/>
        <end position="208"/>
    </location>
</feature>
<dbReference type="InterPro" id="IPR005496">
    <property type="entry name" value="Integral_membrane_TerC"/>
</dbReference>
<keyword evidence="8" id="KW-1185">Reference proteome</keyword>
<dbReference type="Pfam" id="PF03741">
    <property type="entry name" value="TerC"/>
    <property type="match status" value="1"/>
</dbReference>
<evidence type="ECO:0000256" key="6">
    <source>
        <dbReference type="SAM" id="Phobius"/>
    </source>
</evidence>
<protein>
    <recommendedName>
        <fullName evidence="9">TerC family protein</fullName>
    </recommendedName>
</protein>
<gene>
    <name evidence="7" type="ORF">SanaruYs_36260</name>
</gene>
<feature type="transmembrane region" description="Helical" evidence="6">
    <location>
        <begin position="223"/>
        <end position="243"/>
    </location>
</feature>
<keyword evidence="4 6" id="KW-1133">Transmembrane helix</keyword>
<accession>A0A401UER1</accession>
<dbReference type="AlphaFoldDB" id="A0A401UER1"/>
<feature type="transmembrane region" description="Helical" evidence="6">
    <location>
        <begin position="102"/>
        <end position="122"/>
    </location>
</feature>
<feature type="transmembrane region" description="Helical" evidence="6">
    <location>
        <begin position="280"/>
        <end position="299"/>
    </location>
</feature>
<comment type="caution">
    <text evidence="7">The sequence shown here is derived from an EMBL/GenBank/DDBJ whole genome shotgun (WGS) entry which is preliminary data.</text>
</comment>
<proteinExistence type="inferred from homology"/>
<evidence type="ECO:0000256" key="3">
    <source>
        <dbReference type="ARBA" id="ARBA00022692"/>
    </source>
</evidence>
<reference evidence="7 8" key="1">
    <citation type="submission" date="2018-11" db="EMBL/GenBank/DDBJ databases">
        <title>Chryseotalea sanarue gen. nov., sp., nov., a member of the family Cytophagaceae, isolated from a brackish lake in Hamamatsu Japan.</title>
        <authorList>
            <person name="Maejima Y."/>
            <person name="Iino T."/>
            <person name="Muraguchi Y."/>
            <person name="Fukuda K."/>
            <person name="Ohkuma M."/>
            <person name="Moriuchi R."/>
            <person name="Dohra H."/>
            <person name="Kimbara K."/>
            <person name="Shintani M."/>
        </authorList>
    </citation>
    <scope>NUCLEOTIDE SEQUENCE [LARGE SCALE GENOMIC DNA]</scope>
    <source>
        <strain evidence="7 8">Ys</strain>
    </source>
</reference>
<keyword evidence="3 6" id="KW-0812">Transmembrane</keyword>
<dbReference type="Proteomes" id="UP000288227">
    <property type="component" value="Unassembled WGS sequence"/>
</dbReference>
<dbReference type="GO" id="GO:0016020">
    <property type="term" value="C:membrane"/>
    <property type="evidence" value="ECO:0007669"/>
    <property type="project" value="UniProtKB-SubCell"/>
</dbReference>
<dbReference type="RefSeq" id="WP_127124030.1">
    <property type="nucleotide sequence ID" value="NZ_BHXQ01000007.1"/>
</dbReference>
<comment type="subcellular location">
    <subcellularLocation>
        <location evidence="1">Membrane</location>
        <topology evidence="1">Multi-pass membrane protein</topology>
    </subcellularLocation>
</comment>
<sequence>MSLSTLWIGFNLFVLVMLALDLGLFHRTSKVISVKNALLWTGIWVLFAFIFNVFVYYEFGQEKAFEFFTGYIIEKSLSVDNIFVIILIFSYFNVPPAYQHKVLFWGILGALLLRVGFIFAGVELIHRFHWLVYIFGGFLIFTGIKIVTQGEMKLDPQRNPVVKFTRKIFRVTPDFEKDKFFVRKEGVLWATPLFVVVILIEATDLVFAVDSIPAILAISDDTFIVYTSNVFAILGLRSLYFALAGIEKYFIYLKYGLSVILVFVGVKMCIADWYKIPIEISLAFIILTLSVAVLASMVLSNTKKE</sequence>
<evidence type="ECO:0000313" key="7">
    <source>
        <dbReference type="EMBL" id="GCC53383.1"/>
    </source>
</evidence>
<feature type="transmembrane region" description="Helical" evidence="6">
    <location>
        <begin position="255"/>
        <end position="274"/>
    </location>
</feature>